<keyword evidence="1" id="KW-0645">Protease</keyword>
<evidence type="ECO:0000259" key="6">
    <source>
        <dbReference type="Pfam" id="PF09436"/>
    </source>
</evidence>
<evidence type="ECO:0000256" key="3">
    <source>
        <dbReference type="ARBA" id="ARBA00022801"/>
    </source>
</evidence>
<feature type="domain" description="JAB" evidence="7">
    <location>
        <begin position="81"/>
        <end position="177"/>
    </location>
</feature>
<organism evidence="8 9">
    <name type="scientific">Achromobacter pulmonis</name>
    <dbReference type="NCBI Taxonomy" id="1389932"/>
    <lineage>
        <taxon>Bacteria</taxon>
        <taxon>Pseudomonadati</taxon>
        <taxon>Pseudomonadota</taxon>
        <taxon>Betaproteobacteria</taxon>
        <taxon>Burkholderiales</taxon>
        <taxon>Alcaligenaceae</taxon>
        <taxon>Achromobacter</taxon>
    </lineage>
</organism>
<keyword evidence="5" id="KW-0482">Metalloprotease</keyword>
<protein>
    <submittedName>
        <fullName evidence="8">PRTRC system protein A</fullName>
    </submittedName>
</protein>
<dbReference type="InterPro" id="IPR018560">
    <property type="entry name" value="DUF2016"/>
</dbReference>
<dbReference type="GO" id="GO:0008237">
    <property type="term" value="F:metallopeptidase activity"/>
    <property type="evidence" value="ECO:0007669"/>
    <property type="project" value="UniProtKB-KW"/>
</dbReference>
<keyword evidence="4" id="KW-0862">Zinc</keyword>
<keyword evidence="9" id="KW-1185">Reference proteome</keyword>
<dbReference type="Pfam" id="PF14464">
    <property type="entry name" value="Prok-JAB"/>
    <property type="match status" value="1"/>
</dbReference>
<evidence type="ECO:0000256" key="4">
    <source>
        <dbReference type="ARBA" id="ARBA00022833"/>
    </source>
</evidence>
<keyword evidence="3" id="KW-0378">Hydrolase</keyword>
<evidence type="ECO:0000256" key="1">
    <source>
        <dbReference type="ARBA" id="ARBA00022670"/>
    </source>
</evidence>
<dbReference type="GO" id="GO:0046872">
    <property type="term" value="F:metal ion binding"/>
    <property type="evidence" value="ECO:0007669"/>
    <property type="project" value="UniProtKB-KW"/>
</dbReference>
<dbReference type="Proteomes" id="UP000235994">
    <property type="component" value="Unassembled WGS sequence"/>
</dbReference>
<feature type="domain" description="DUF2016" evidence="6">
    <location>
        <begin position="2"/>
        <end position="73"/>
    </location>
</feature>
<evidence type="ECO:0000313" key="8">
    <source>
        <dbReference type="EMBL" id="PND30198.1"/>
    </source>
</evidence>
<keyword evidence="2" id="KW-0479">Metal-binding</keyword>
<evidence type="ECO:0000256" key="5">
    <source>
        <dbReference type="ARBA" id="ARBA00023049"/>
    </source>
</evidence>
<reference evidence="8 9" key="1">
    <citation type="submission" date="2018-01" db="EMBL/GenBank/DDBJ databases">
        <title>The draft genome of an aniline degradation strain ANB-1.</title>
        <authorList>
            <person name="Zhang L."/>
            <person name="Jiang J."/>
        </authorList>
    </citation>
    <scope>NUCLEOTIDE SEQUENCE [LARGE SCALE GENOMIC DNA]</scope>
    <source>
        <strain evidence="8 9">ANB-1</strain>
    </source>
</reference>
<dbReference type="GO" id="GO:0006508">
    <property type="term" value="P:proteolysis"/>
    <property type="evidence" value="ECO:0007669"/>
    <property type="project" value="UniProtKB-KW"/>
</dbReference>
<proteinExistence type="predicted"/>
<dbReference type="Pfam" id="PF09436">
    <property type="entry name" value="DUF2016"/>
    <property type="match status" value="1"/>
</dbReference>
<dbReference type="EMBL" id="POQS01000010">
    <property type="protein sequence ID" value="PND30198.1"/>
    <property type="molecule type" value="Genomic_DNA"/>
</dbReference>
<dbReference type="InterPro" id="IPR022499">
    <property type="entry name" value="PRTRC_protein-A"/>
</dbReference>
<evidence type="ECO:0000256" key="2">
    <source>
        <dbReference type="ARBA" id="ARBA00022723"/>
    </source>
</evidence>
<evidence type="ECO:0000259" key="7">
    <source>
        <dbReference type="Pfam" id="PF14464"/>
    </source>
</evidence>
<gene>
    <name evidence="8" type="ORF">C1I89_29980</name>
</gene>
<evidence type="ECO:0000313" key="9">
    <source>
        <dbReference type="Proteomes" id="UP000235994"/>
    </source>
</evidence>
<name>A0A2N8K9T7_9BURK</name>
<dbReference type="InterPro" id="IPR028090">
    <property type="entry name" value="JAB_dom_prok"/>
</dbReference>
<sequence>MDPRDVALQTSCPVVAAPRFGELPEMANGQRLIVAANGLFVQVRLDWLDCVQRLTPAIGLPLPYGLLDERLRFAFGVLPIRLIEDFVEAGRKGLPDEVAGVLIYRRSTRSLRLALCEPLYASPGRIEYRRPAMADGETVAVDLHTHGRGRPFWSADDDRDDQGIKVAGVFGCLHQPRPLAEFRLVLNGRYKALPHPWQAAPGNAVDADLDPGLEPGLMHRILKRWHTRGLPWNT</sequence>
<accession>A0A2N8K9T7</accession>
<dbReference type="NCBIfam" id="TIGR03735">
    <property type="entry name" value="PRTRC_A"/>
    <property type="match status" value="1"/>
</dbReference>
<dbReference type="AlphaFoldDB" id="A0A2N8K9T7"/>
<comment type="caution">
    <text evidence="8">The sequence shown here is derived from an EMBL/GenBank/DDBJ whole genome shotgun (WGS) entry which is preliminary data.</text>
</comment>